<comment type="subcellular location">
    <subcellularLocation>
        <location evidence="1">Membrane</location>
        <topology evidence="1">Multi-pass membrane protein</topology>
    </subcellularLocation>
</comment>
<keyword evidence="2 5" id="KW-0812">Transmembrane</keyword>
<evidence type="ECO:0000256" key="4">
    <source>
        <dbReference type="ARBA" id="ARBA00023136"/>
    </source>
</evidence>
<organism evidence="6">
    <name type="scientific">uncultured Anaerotruncus sp</name>
    <dbReference type="NCBI Taxonomy" id="905011"/>
    <lineage>
        <taxon>Bacteria</taxon>
        <taxon>Bacillati</taxon>
        <taxon>Bacillota</taxon>
        <taxon>Clostridia</taxon>
        <taxon>Eubacteriales</taxon>
        <taxon>Oscillospiraceae</taxon>
        <taxon>Anaerotruncus</taxon>
        <taxon>environmental samples</taxon>
    </lineage>
</organism>
<dbReference type="GO" id="GO:0008233">
    <property type="term" value="F:peptidase activity"/>
    <property type="evidence" value="ECO:0007669"/>
    <property type="project" value="UniProtKB-KW"/>
</dbReference>
<dbReference type="GO" id="GO:0016020">
    <property type="term" value="C:membrane"/>
    <property type="evidence" value="ECO:0007669"/>
    <property type="project" value="UniProtKB-SubCell"/>
</dbReference>
<evidence type="ECO:0000313" key="6">
    <source>
        <dbReference type="EMBL" id="VYT15971.1"/>
    </source>
</evidence>
<keyword evidence="3 5" id="KW-1133">Transmembrane helix</keyword>
<proteinExistence type="predicted"/>
<protein>
    <submittedName>
        <fullName evidence="6">Intramembrane serine protease GlpG</fullName>
    </submittedName>
</protein>
<dbReference type="EMBL" id="CACRSL010000003">
    <property type="protein sequence ID" value="VYT15971.1"/>
    <property type="molecule type" value="Genomic_DNA"/>
</dbReference>
<name>A0A6N2UHZ2_9FIRM</name>
<accession>A0A6N2UHZ2</accession>
<dbReference type="InterPro" id="IPR035952">
    <property type="entry name" value="Rhomboid-like_sf"/>
</dbReference>
<keyword evidence="4 5" id="KW-0472">Membrane</keyword>
<evidence type="ECO:0000256" key="3">
    <source>
        <dbReference type="ARBA" id="ARBA00022989"/>
    </source>
</evidence>
<feature type="transmembrane region" description="Helical" evidence="5">
    <location>
        <begin position="20"/>
        <end position="42"/>
    </location>
</feature>
<keyword evidence="6" id="KW-0645">Protease</keyword>
<dbReference type="SUPFAM" id="SSF144091">
    <property type="entry name" value="Rhomboid-like"/>
    <property type="match status" value="1"/>
</dbReference>
<sequence length="222" mass="26169">MNNWLDRLERRYGRYKIPDLMLYITSTMLVLYLFQNVLGLFPVNQWLSLVPSLVLRGQVWRLITFVFLPPSSSILTVLLMLYFYYFIGSALESHWGSFRFNVYYLCGVLGTIVAAMITGYATNNYLNMSLFLAFAALFPEEEVLLFFVIPMKVKYLAYLDLGYFAIGLLFGSWSMRAAAVASLINFFLFFGPDYLRRERERRKFKAVRDNFRRQMNDDRRGW</sequence>
<gene>
    <name evidence="6" type="ORF">AULFYP135_01885</name>
</gene>
<dbReference type="Gene3D" id="1.20.1540.10">
    <property type="entry name" value="Rhomboid-like"/>
    <property type="match status" value="1"/>
</dbReference>
<feature type="transmembrane region" description="Helical" evidence="5">
    <location>
        <begin position="62"/>
        <end position="88"/>
    </location>
</feature>
<evidence type="ECO:0000256" key="1">
    <source>
        <dbReference type="ARBA" id="ARBA00004141"/>
    </source>
</evidence>
<dbReference type="AlphaFoldDB" id="A0A6N2UHZ2"/>
<dbReference type="GO" id="GO:0006508">
    <property type="term" value="P:proteolysis"/>
    <property type="evidence" value="ECO:0007669"/>
    <property type="project" value="UniProtKB-KW"/>
</dbReference>
<evidence type="ECO:0000256" key="5">
    <source>
        <dbReference type="SAM" id="Phobius"/>
    </source>
</evidence>
<feature type="transmembrane region" description="Helical" evidence="5">
    <location>
        <begin position="177"/>
        <end position="195"/>
    </location>
</feature>
<keyword evidence="6" id="KW-0378">Hydrolase</keyword>
<evidence type="ECO:0000256" key="2">
    <source>
        <dbReference type="ARBA" id="ARBA00022692"/>
    </source>
</evidence>
<feature type="transmembrane region" description="Helical" evidence="5">
    <location>
        <begin position="128"/>
        <end position="148"/>
    </location>
</feature>
<reference evidence="6" key="1">
    <citation type="submission" date="2019-11" db="EMBL/GenBank/DDBJ databases">
        <authorList>
            <person name="Feng L."/>
        </authorList>
    </citation>
    <scope>NUCLEOTIDE SEQUENCE</scope>
    <source>
        <strain evidence="6">AundefinedLFYP135</strain>
    </source>
</reference>
<feature type="transmembrane region" description="Helical" evidence="5">
    <location>
        <begin position="155"/>
        <end position="171"/>
    </location>
</feature>
<feature type="transmembrane region" description="Helical" evidence="5">
    <location>
        <begin position="100"/>
        <end position="122"/>
    </location>
</feature>